<evidence type="ECO:0000313" key="11">
    <source>
        <dbReference type="Proteomes" id="UP000004095"/>
    </source>
</evidence>
<comment type="catalytic activity">
    <reaction evidence="6">
        <text>L-aspartate + L-glutamine + ATP + H2O = L-asparagine + L-glutamate + AMP + diphosphate + H(+)</text>
        <dbReference type="Rhea" id="RHEA:12228"/>
        <dbReference type="ChEBI" id="CHEBI:15377"/>
        <dbReference type="ChEBI" id="CHEBI:15378"/>
        <dbReference type="ChEBI" id="CHEBI:29985"/>
        <dbReference type="ChEBI" id="CHEBI:29991"/>
        <dbReference type="ChEBI" id="CHEBI:30616"/>
        <dbReference type="ChEBI" id="CHEBI:33019"/>
        <dbReference type="ChEBI" id="CHEBI:58048"/>
        <dbReference type="ChEBI" id="CHEBI:58359"/>
        <dbReference type="ChEBI" id="CHEBI:456215"/>
        <dbReference type="EC" id="6.3.5.4"/>
    </reaction>
</comment>
<feature type="domain" description="Glutamine amidotransferase type-2" evidence="9">
    <location>
        <begin position="68"/>
        <end position="128"/>
    </location>
</feature>
<dbReference type="EC" id="6.3.5.4" evidence="3"/>
<sequence length="563" mass="64669">MFAQVKHRGSHEYQSATAPKSQLSVGFSIPAHEHIHRYSSGIAQNQGILLAVSGNITNQGFEPLSPTHLLELYTHQGIDFLKGIRGAYTLVITDSEDIYIARDGTGQRTIFYTTQQNRLAFCNEAKGIYALPHFNKQLNLAAIPVYFTFSFLPLQTTMMQDVYELPAGMYLHYHPRQGAQTHRFFELEAFAKAQEQSTEYWIDRIRKEVDREIEAKMAGEKEIGVFLSGGLDSSILAARVAQLSSKKIHTYSIHFGKKYRNELHYAQKVAQRYQTQHHEVEIKPKNFVPQLRQAIWHLDDPVGDPITIPNFELALFASQTTRVVFNGEGGDPCFGGPKNIPMLLNHWYGGIEHPPYFREKAYLASYRRGYAYLRQILAPRLLEGFDENQHLVPILTPFFERKHQNFLDKLMTINMRLKGAHLILPKVERMLGAVGVTPISPLFTSEIAQSSIEMPSQLKLQQGIEKYILKQAYANELPPEIIRRPKSGMRVPLHYWFQGEMKKYAKKILSPKSIKRSELFNPTTVKTILKYNKDTGIHRHGLLIWMMLTLEIWQRLFIEGEDL</sequence>
<dbReference type="PIRSF" id="PIRSF001589">
    <property type="entry name" value="Asn_synthetase_glu-h"/>
    <property type="match status" value="1"/>
</dbReference>
<dbReference type="GO" id="GO:0005829">
    <property type="term" value="C:cytosol"/>
    <property type="evidence" value="ECO:0007669"/>
    <property type="project" value="TreeGrafter"/>
</dbReference>
<gene>
    <name evidence="10" type="ORF">M23134_01350</name>
</gene>
<dbReference type="Proteomes" id="UP000004095">
    <property type="component" value="Unassembled WGS sequence"/>
</dbReference>
<organism evidence="10 11">
    <name type="scientific">Microscilla marina ATCC 23134</name>
    <dbReference type="NCBI Taxonomy" id="313606"/>
    <lineage>
        <taxon>Bacteria</taxon>
        <taxon>Pseudomonadati</taxon>
        <taxon>Bacteroidota</taxon>
        <taxon>Cytophagia</taxon>
        <taxon>Cytophagales</taxon>
        <taxon>Microscillaceae</taxon>
        <taxon>Microscilla</taxon>
    </lineage>
</organism>
<dbReference type="Pfam" id="PF00733">
    <property type="entry name" value="Asn_synthase"/>
    <property type="match status" value="1"/>
</dbReference>
<dbReference type="InterPro" id="IPR029055">
    <property type="entry name" value="Ntn_hydrolases_N"/>
</dbReference>
<comment type="pathway">
    <text evidence="1">Amino-acid biosynthesis; L-asparagine biosynthesis; L-asparagine from L-aspartate (L-Gln route): step 1/1.</text>
</comment>
<name>A1ZJJ3_MICM2</name>
<dbReference type="PANTHER" id="PTHR43284:SF1">
    <property type="entry name" value="ASPARAGINE SYNTHETASE"/>
    <property type="match status" value="1"/>
</dbReference>
<evidence type="ECO:0000256" key="6">
    <source>
        <dbReference type="ARBA" id="ARBA00048741"/>
    </source>
</evidence>
<proteinExistence type="inferred from homology"/>
<keyword evidence="11" id="KW-1185">Reference proteome</keyword>
<dbReference type="InterPro" id="IPR017932">
    <property type="entry name" value="GATase_2_dom"/>
</dbReference>
<dbReference type="PANTHER" id="PTHR43284">
    <property type="entry name" value="ASPARAGINE SYNTHETASE (GLUTAMINE-HYDROLYZING)"/>
    <property type="match status" value="1"/>
</dbReference>
<dbReference type="AlphaFoldDB" id="A1ZJJ3"/>
<dbReference type="eggNOG" id="COG0367">
    <property type="taxonomic scope" value="Bacteria"/>
</dbReference>
<dbReference type="EMBL" id="AAWS01000011">
    <property type="protein sequence ID" value="EAY29296.1"/>
    <property type="molecule type" value="Genomic_DNA"/>
</dbReference>
<accession>A1ZJJ3</accession>
<dbReference type="CDD" id="cd01991">
    <property type="entry name" value="Asn_synthase_B_C"/>
    <property type="match status" value="1"/>
</dbReference>
<feature type="domain" description="Asparagine synthetase" evidence="8">
    <location>
        <begin position="205"/>
        <end position="555"/>
    </location>
</feature>
<keyword evidence="5" id="KW-0067">ATP-binding</keyword>
<reference evidence="10 11" key="1">
    <citation type="submission" date="2007-01" db="EMBL/GenBank/DDBJ databases">
        <authorList>
            <person name="Haygood M."/>
            <person name="Podell S."/>
            <person name="Anderson C."/>
            <person name="Hopkinson B."/>
            <person name="Roe K."/>
            <person name="Barbeau K."/>
            <person name="Gaasterland T."/>
            <person name="Ferriera S."/>
            <person name="Johnson J."/>
            <person name="Kravitz S."/>
            <person name="Beeson K."/>
            <person name="Sutton G."/>
            <person name="Rogers Y.-H."/>
            <person name="Friedman R."/>
            <person name="Frazier M."/>
            <person name="Venter J.C."/>
        </authorList>
    </citation>
    <scope>NUCLEOTIDE SEQUENCE [LARGE SCALE GENOMIC DNA]</scope>
    <source>
        <strain evidence="10 11">ATCC 23134</strain>
    </source>
</reference>
<dbReference type="GO" id="GO:0004066">
    <property type="term" value="F:asparagine synthase (glutamine-hydrolyzing) activity"/>
    <property type="evidence" value="ECO:0007669"/>
    <property type="project" value="UniProtKB-EC"/>
</dbReference>
<dbReference type="GO" id="GO:0005524">
    <property type="term" value="F:ATP binding"/>
    <property type="evidence" value="ECO:0007669"/>
    <property type="project" value="UniProtKB-KW"/>
</dbReference>
<evidence type="ECO:0000256" key="5">
    <source>
        <dbReference type="ARBA" id="ARBA00022840"/>
    </source>
</evidence>
<evidence type="ECO:0000256" key="1">
    <source>
        <dbReference type="ARBA" id="ARBA00005187"/>
    </source>
</evidence>
<dbReference type="Gene3D" id="3.40.50.620">
    <property type="entry name" value="HUPs"/>
    <property type="match status" value="1"/>
</dbReference>
<protein>
    <recommendedName>
        <fullName evidence="3">asparagine synthase (glutamine-hydrolyzing)</fullName>
        <ecNumber evidence="3">6.3.5.4</ecNumber>
    </recommendedName>
</protein>
<feature type="site" description="Important for beta-aspartyl-AMP intermediate formation" evidence="7">
    <location>
        <position position="328"/>
    </location>
</feature>
<dbReference type="InterPro" id="IPR001962">
    <property type="entry name" value="Asn_synthase"/>
</dbReference>
<evidence type="ECO:0000259" key="8">
    <source>
        <dbReference type="Pfam" id="PF00733"/>
    </source>
</evidence>
<evidence type="ECO:0000259" key="9">
    <source>
        <dbReference type="Pfam" id="PF13537"/>
    </source>
</evidence>
<dbReference type="InterPro" id="IPR051786">
    <property type="entry name" value="ASN_synthetase/amidase"/>
</dbReference>
<evidence type="ECO:0000313" key="10">
    <source>
        <dbReference type="EMBL" id="EAY29296.1"/>
    </source>
</evidence>
<dbReference type="InterPro" id="IPR014729">
    <property type="entry name" value="Rossmann-like_a/b/a_fold"/>
</dbReference>
<dbReference type="SUPFAM" id="SSF52402">
    <property type="entry name" value="Adenine nucleotide alpha hydrolases-like"/>
    <property type="match status" value="1"/>
</dbReference>
<dbReference type="Pfam" id="PF13537">
    <property type="entry name" value="GATase_7"/>
    <property type="match status" value="1"/>
</dbReference>
<keyword evidence="4" id="KW-0547">Nucleotide-binding</keyword>
<dbReference type="Gene3D" id="3.60.20.10">
    <property type="entry name" value="Glutamine Phosphoribosylpyrophosphate, subunit 1, domain 1"/>
    <property type="match status" value="1"/>
</dbReference>
<evidence type="ECO:0000256" key="3">
    <source>
        <dbReference type="ARBA" id="ARBA00012737"/>
    </source>
</evidence>
<comment type="caution">
    <text evidence="10">The sequence shown here is derived from an EMBL/GenBank/DDBJ whole genome shotgun (WGS) entry which is preliminary data.</text>
</comment>
<evidence type="ECO:0000256" key="2">
    <source>
        <dbReference type="ARBA" id="ARBA00005752"/>
    </source>
</evidence>
<dbReference type="GO" id="GO:0006529">
    <property type="term" value="P:asparagine biosynthetic process"/>
    <property type="evidence" value="ECO:0007669"/>
    <property type="project" value="InterPro"/>
</dbReference>
<dbReference type="SUPFAM" id="SSF56235">
    <property type="entry name" value="N-terminal nucleophile aminohydrolases (Ntn hydrolases)"/>
    <property type="match status" value="1"/>
</dbReference>
<evidence type="ECO:0000256" key="4">
    <source>
        <dbReference type="ARBA" id="ARBA00022741"/>
    </source>
</evidence>
<evidence type="ECO:0000256" key="7">
    <source>
        <dbReference type="PIRSR" id="PIRSR001589-3"/>
    </source>
</evidence>
<comment type="similarity">
    <text evidence="2">Belongs to the asparagine synthetase family.</text>
</comment>
<dbReference type="InterPro" id="IPR006426">
    <property type="entry name" value="Asn_synth_AEB"/>
</dbReference>